<organism evidence="2 3">
    <name type="scientific">Devosia ureilytica</name>
    <dbReference type="NCBI Taxonomy" id="2952754"/>
    <lineage>
        <taxon>Bacteria</taxon>
        <taxon>Pseudomonadati</taxon>
        <taxon>Pseudomonadota</taxon>
        <taxon>Alphaproteobacteria</taxon>
        <taxon>Hyphomicrobiales</taxon>
        <taxon>Devosiaceae</taxon>
        <taxon>Devosia</taxon>
    </lineage>
</organism>
<evidence type="ECO:0000313" key="3">
    <source>
        <dbReference type="Proteomes" id="UP001060275"/>
    </source>
</evidence>
<reference evidence="2" key="1">
    <citation type="submission" date="2022-06" db="EMBL/GenBank/DDBJ databases">
        <title>Devosia sp. XJ19-45 genome assembly.</title>
        <authorList>
            <person name="Li B."/>
            <person name="Cai M."/>
            <person name="Nie G."/>
            <person name="Li W."/>
        </authorList>
    </citation>
    <scope>NUCLEOTIDE SEQUENCE</scope>
    <source>
        <strain evidence="2">XJ19-45</strain>
    </source>
</reference>
<dbReference type="PANTHER" id="PTHR22916">
    <property type="entry name" value="GLYCOSYLTRANSFERASE"/>
    <property type="match status" value="1"/>
</dbReference>
<dbReference type="GO" id="GO:0016758">
    <property type="term" value="F:hexosyltransferase activity"/>
    <property type="evidence" value="ECO:0007669"/>
    <property type="project" value="UniProtKB-ARBA"/>
</dbReference>
<dbReference type="SUPFAM" id="SSF53448">
    <property type="entry name" value="Nucleotide-diphospho-sugar transferases"/>
    <property type="match status" value="1"/>
</dbReference>
<accession>A0A9Q4FRW7</accession>
<dbReference type="Proteomes" id="UP001060275">
    <property type="component" value="Unassembled WGS sequence"/>
</dbReference>
<name>A0A9Q4FRW7_9HYPH</name>
<dbReference type="Gene3D" id="3.90.550.10">
    <property type="entry name" value="Spore Coat Polysaccharide Biosynthesis Protein SpsA, Chain A"/>
    <property type="match status" value="1"/>
</dbReference>
<sequence>MVTCRRTAVLIATYNGEAFLSQQIASLYNQSYPMIDLWFSDDGSNDSTRKIIERTARDWRKGTVHLSDGPRRGFAENFRSLIVNPEIAAEFFAFCDQDDVWDEEKLAVAVDWLSNQPEGTPALYCSRTRIITAEGSFLRLSPLFRKKPDFRNAIVQSIGGGNTMVMNRAARDVMQQACARTGFVSHDWWCYMMITGVGGRVHFSGEPKIGYRQHSENVIGENGTWRARVQRLRSLLEGRFARWNDRNLVGLAACEDMLTKDAREAARLFSEARTGQLTKRISSLVRSGVYRQKSLDQLGLYLASALNKL</sequence>
<dbReference type="AlphaFoldDB" id="A0A9Q4FRW7"/>
<protein>
    <submittedName>
        <fullName evidence="2">Glycosyltransferase family 2 protein</fullName>
    </submittedName>
</protein>
<dbReference type="EMBL" id="JAMWDU010000002">
    <property type="protein sequence ID" value="MCP8886254.1"/>
    <property type="molecule type" value="Genomic_DNA"/>
</dbReference>
<comment type="caution">
    <text evidence="2">The sequence shown here is derived from an EMBL/GenBank/DDBJ whole genome shotgun (WGS) entry which is preliminary data.</text>
</comment>
<dbReference type="PANTHER" id="PTHR22916:SF3">
    <property type="entry name" value="UDP-GLCNAC:BETAGAL BETA-1,3-N-ACETYLGLUCOSAMINYLTRANSFERASE-LIKE PROTEIN 1"/>
    <property type="match status" value="1"/>
</dbReference>
<feature type="domain" description="Glycosyltransferase 2-like" evidence="1">
    <location>
        <begin position="9"/>
        <end position="119"/>
    </location>
</feature>
<keyword evidence="3" id="KW-1185">Reference proteome</keyword>
<dbReference type="Pfam" id="PF00535">
    <property type="entry name" value="Glycos_transf_2"/>
    <property type="match status" value="1"/>
</dbReference>
<evidence type="ECO:0000313" key="2">
    <source>
        <dbReference type="EMBL" id="MCP8886254.1"/>
    </source>
</evidence>
<dbReference type="InterPro" id="IPR029044">
    <property type="entry name" value="Nucleotide-diphossugar_trans"/>
</dbReference>
<dbReference type="CDD" id="cd04196">
    <property type="entry name" value="GT_2_like_d"/>
    <property type="match status" value="1"/>
</dbReference>
<evidence type="ECO:0000259" key="1">
    <source>
        <dbReference type="Pfam" id="PF00535"/>
    </source>
</evidence>
<dbReference type="InterPro" id="IPR001173">
    <property type="entry name" value="Glyco_trans_2-like"/>
</dbReference>
<proteinExistence type="predicted"/>
<dbReference type="RefSeq" id="WP_254674046.1">
    <property type="nucleotide sequence ID" value="NZ_JAMWDU010000002.1"/>
</dbReference>
<gene>
    <name evidence="2" type="ORF">NF348_03980</name>
</gene>